<keyword evidence="8" id="KW-0805">Transcription regulation</keyword>
<keyword evidence="9" id="KW-0238">DNA-binding</keyword>
<feature type="domain" description="C2H2-type" evidence="14">
    <location>
        <begin position="1191"/>
        <end position="1220"/>
    </location>
</feature>
<keyword evidence="5" id="KW-0677">Repeat</keyword>
<feature type="region of interest" description="Disordered" evidence="13">
    <location>
        <begin position="1248"/>
        <end position="1300"/>
    </location>
</feature>
<evidence type="ECO:0000256" key="11">
    <source>
        <dbReference type="ARBA" id="ARBA00023242"/>
    </source>
</evidence>
<keyword evidence="4" id="KW-0479">Metal-binding</keyword>
<keyword evidence="3" id="KW-0597">Phosphoprotein</keyword>
<evidence type="ECO:0000256" key="9">
    <source>
        <dbReference type="ARBA" id="ARBA00023125"/>
    </source>
</evidence>
<dbReference type="Proteomes" id="UP001652741">
    <property type="component" value="Chromosome ssa25"/>
</dbReference>
<feature type="compositionally biased region" description="Polar residues" evidence="13">
    <location>
        <begin position="491"/>
        <end position="502"/>
    </location>
</feature>
<dbReference type="PROSITE" id="PS50157">
    <property type="entry name" value="ZINC_FINGER_C2H2_2"/>
    <property type="match status" value="2"/>
</dbReference>
<organism evidence="15 16">
    <name type="scientific">Salmo salar</name>
    <name type="common">Atlantic salmon</name>
    <dbReference type="NCBI Taxonomy" id="8030"/>
    <lineage>
        <taxon>Eukaryota</taxon>
        <taxon>Metazoa</taxon>
        <taxon>Chordata</taxon>
        <taxon>Craniata</taxon>
        <taxon>Vertebrata</taxon>
        <taxon>Euteleostomi</taxon>
        <taxon>Actinopterygii</taxon>
        <taxon>Neopterygii</taxon>
        <taxon>Teleostei</taxon>
        <taxon>Protacanthopterygii</taxon>
        <taxon>Salmoniformes</taxon>
        <taxon>Salmonidae</taxon>
        <taxon>Salmoninae</taxon>
        <taxon>Salmo</taxon>
    </lineage>
</organism>
<comment type="similarity">
    <text evidence="2">Belongs to the krueppel C2H2-type zinc-finger protein family.</text>
</comment>
<feature type="compositionally biased region" description="Basic and acidic residues" evidence="13">
    <location>
        <begin position="682"/>
        <end position="696"/>
    </location>
</feature>
<feature type="compositionally biased region" description="Basic and acidic residues" evidence="13">
    <location>
        <begin position="1443"/>
        <end position="1453"/>
    </location>
</feature>
<evidence type="ECO:0000256" key="10">
    <source>
        <dbReference type="ARBA" id="ARBA00023163"/>
    </source>
</evidence>
<reference evidence="16" key="1">
    <citation type="submission" date="2025-08" db="UniProtKB">
        <authorList>
            <consortium name="RefSeq"/>
        </authorList>
    </citation>
    <scope>IDENTIFICATION</scope>
</reference>
<feature type="compositionally biased region" description="Basic and acidic residues" evidence="13">
    <location>
        <begin position="768"/>
        <end position="779"/>
    </location>
</feature>
<gene>
    <name evidence="16" type="primary">LOC106586581</name>
</gene>
<dbReference type="PROSITE" id="PS00028">
    <property type="entry name" value="ZINC_FINGER_C2H2_1"/>
    <property type="match status" value="5"/>
</dbReference>
<evidence type="ECO:0000256" key="3">
    <source>
        <dbReference type="ARBA" id="ARBA00022553"/>
    </source>
</evidence>
<dbReference type="SMART" id="SM00355">
    <property type="entry name" value="ZnF_C2H2"/>
    <property type="match status" value="10"/>
</dbReference>
<dbReference type="InterPro" id="IPR052251">
    <property type="entry name" value="GH-ZnFinger_Regulators"/>
</dbReference>
<sequence>MAEGESDLETDRLELELETLYIYSNDNCSVQSKEYCSEFCKLVEVHTGRWQVPLPQLKVLRTALTCFTRATVAYPDDCQHVCYALSSLALSFFELMLFFGKEEFLEAPLRDILASFQACHRRLLRHRNVYLLQVRQIIKDGGPWERPALQAILKDTALTQTEVEKYLSSEKPVFFELRVRYLQACERVREAMALAKCCLEHPEVWRHLFFHQAYLTCLYKASLHQHLHEEMAEIDGRDAVEIICNAESQEKDELLLSLCKAFLSQRLHNGDMYYIWDLVFLWSRLYLRAHPSKQGFLSECRQLMLSAINASAIFPFIKVITAEMGSEGVPLCVELCATALQTDLQSDPVTRCLLCKTMAFLLPRDLEVCRLCALLVFCLERSMEAYKTMYLLYTYPDEEPHPQHTHVRTNIRFYILQVLKKGLFFDPEFWNLLTLRTHCLELLTDKAMRDALNELKEEEELEQVEEEWIPSYWMEEETCRIHTDASHLHPHTNTALESSDTVGQEHEEALNGDAPESQTEDFSVRRRRRRRKRRWRRRKCRSDIEYADDPDIKYSLIHNLSSESSTKLPANRQREYLARHVKNKILKRRSRKPRWLLLEMTRQTENMSPGGTREKRREGRRGEGKRQGGEGKERGHGKEDKREMRQGRESKRPYRRTISCMELSFPENEVPVDQEVVESHLEPSVRIKQQHSDSEKYVNMGQPNGVYGERPFKYKPESDVETSVVETSVVEPSVVEPSVVEPSAVEPSAVEPSVVEPSAVEPLEVEPSDAKPLDSKRSVVEPSDIEPLEVEPLEVEPLEVEPLEVEPLEVEPLEVEPLEVEPLDVEPLEVEPLEVEPLEVEPLDVEPLDVKVLEGPSEQTDPELDGPALEMEECPLKLFHIYAKLSKGTAAKELLSRESEFTVTEVGPDSNTQGEETEPGKAPVRSKHLRFHCSHCQKLFKGGNVVRHTLAHLKLRKTRLSCVFCGKHFQRYNRAKEHVLEHIEELRTSTANIKVKPAVNGETYPSKNINQASENEAKPGENVTEPSTPTDQPPKPKRVKAKPVVSKQSRIIQNLRNLIRKTQKCKMDTDNLKSVEVTDEQVTVKDKVVIVREVVPGKETEGGEDKESEGGEEEGKQKQYHLCPAEGCDSIFMKIGPSLLRHAVTYHMEDAAVLDKTFQWGKGKCQICQRLLLVIEHYRDHMKLHDAPLKHPCLHTNCGQRFKTAQELKDHIDTHCPLQAPCGYSGCREIFFTLPSLHDHEWRHYTQHQSKDELEQGATTELSPEGEAPGKQRAKSQDVTVHGWKGQRETPTPKSRRSDPHEKCLYCNRYLWNHQHFLEHMKIHDAPLKQVCLHLNCGQRFSITHLLWEHMDTHLPLQAPCGYSGCGLIFSHLPSLHDHEWRHYIQAQPKDEPTEEQSATKEEGQTPELDTNGNDYDGPMETPGTVHGAVTTPNHCTLKLINGHDEKDKKDQATETAVPTTTTTSPSPAPPSQTTTSTHPHPRILQNITEPMTMRDVDNIVSLAQVVPGGEEPVIAEHKTFKLEDPSYLPLAKAPLIRPPPSTYLTEAALSMRKRRKPSEITSCGTGKKSKAAVKGSVVGKEAPQRQRCSKCFSSFTSTEELEKHLSQNTCSSLFSFDSDDDS</sequence>
<feature type="region of interest" description="Disordered" evidence="13">
    <location>
        <begin position="1555"/>
        <end position="1580"/>
    </location>
</feature>
<dbReference type="Gene3D" id="3.30.160.60">
    <property type="entry name" value="Classic Zinc Finger"/>
    <property type="match status" value="2"/>
</dbReference>
<evidence type="ECO:0000256" key="2">
    <source>
        <dbReference type="ARBA" id="ARBA00006991"/>
    </source>
</evidence>
<evidence type="ECO:0000256" key="8">
    <source>
        <dbReference type="ARBA" id="ARBA00023015"/>
    </source>
</evidence>
<dbReference type="PANTHER" id="PTHR15507">
    <property type="entry name" value="ZINC FINGER PROTEIN RLF"/>
    <property type="match status" value="1"/>
</dbReference>
<accession>A0ABM3DXT3</accession>
<feature type="region of interest" description="Disordered" evidence="13">
    <location>
        <begin position="1389"/>
        <end position="1422"/>
    </location>
</feature>
<dbReference type="Pfam" id="PF25580">
    <property type="entry name" value="TPR_Rlf"/>
    <property type="match status" value="1"/>
</dbReference>
<evidence type="ECO:0000313" key="16">
    <source>
        <dbReference type="RefSeq" id="XP_045563613.1"/>
    </source>
</evidence>
<keyword evidence="10" id="KW-0804">Transcription</keyword>
<evidence type="ECO:0000256" key="4">
    <source>
        <dbReference type="ARBA" id="ARBA00022723"/>
    </source>
</evidence>
<evidence type="ECO:0000256" key="1">
    <source>
        <dbReference type="ARBA" id="ARBA00004123"/>
    </source>
</evidence>
<comment type="subcellular location">
    <subcellularLocation>
        <location evidence="1">Nucleus</location>
    </subcellularLocation>
</comment>
<name>A0ABM3DXT3_SALSA</name>
<evidence type="ECO:0000256" key="5">
    <source>
        <dbReference type="ARBA" id="ARBA00022737"/>
    </source>
</evidence>
<evidence type="ECO:0000256" key="13">
    <source>
        <dbReference type="SAM" id="MobiDB-lite"/>
    </source>
</evidence>
<proteinExistence type="inferred from homology"/>
<feature type="compositionally biased region" description="Low complexity" evidence="13">
    <location>
        <begin position="721"/>
        <end position="762"/>
    </location>
</feature>
<feature type="compositionally biased region" description="Polar residues" evidence="13">
    <location>
        <begin position="1003"/>
        <end position="1014"/>
    </location>
</feature>
<feature type="region of interest" description="Disordered" evidence="13">
    <location>
        <begin position="597"/>
        <end position="655"/>
    </location>
</feature>
<feature type="region of interest" description="Disordered" evidence="13">
    <location>
        <begin position="682"/>
        <end position="798"/>
    </location>
</feature>
<dbReference type="InterPro" id="IPR057986">
    <property type="entry name" value="TPR_Rlf/292/654"/>
</dbReference>
<dbReference type="RefSeq" id="XP_045563613.1">
    <property type="nucleotide sequence ID" value="XM_045707657.1"/>
</dbReference>
<protein>
    <submittedName>
        <fullName evidence="16">Zinc finger protein 654</fullName>
    </submittedName>
</protein>
<feature type="compositionally biased region" description="Acidic residues" evidence="13">
    <location>
        <begin position="783"/>
        <end position="798"/>
    </location>
</feature>
<evidence type="ECO:0000256" key="6">
    <source>
        <dbReference type="ARBA" id="ARBA00022771"/>
    </source>
</evidence>
<evidence type="ECO:0000259" key="14">
    <source>
        <dbReference type="PROSITE" id="PS50157"/>
    </source>
</evidence>
<evidence type="ECO:0000313" key="15">
    <source>
        <dbReference type="Proteomes" id="UP001652741"/>
    </source>
</evidence>
<feature type="region of interest" description="Disordered" evidence="13">
    <location>
        <begin position="997"/>
        <end position="1047"/>
    </location>
</feature>
<keyword evidence="6 12" id="KW-0863">Zinc-finger</keyword>
<feature type="region of interest" description="Disordered" evidence="13">
    <location>
        <begin position="1095"/>
        <end position="1117"/>
    </location>
</feature>
<feature type="region of interest" description="Disordered" evidence="13">
    <location>
        <begin position="900"/>
        <end position="922"/>
    </location>
</feature>
<feature type="region of interest" description="Disordered" evidence="13">
    <location>
        <begin position="1443"/>
        <end position="1482"/>
    </location>
</feature>
<dbReference type="InterPro" id="IPR013087">
    <property type="entry name" value="Znf_C2H2_type"/>
</dbReference>
<dbReference type="PANTHER" id="PTHR15507:SF16">
    <property type="entry name" value="ZINC FINGER PROTEIN 654"/>
    <property type="match status" value="1"/>
</dbReference>
<keyword evidence="7" id="KW-0862">Zinc</keyword>
<feature type="compositionally biased region" description="Basic and acidic residues" evidence="13">
    <location>
        <begin position="612"/>
        <end position="652"/>
    </location>
</feature>
<dbReference type="GeneID" id="106586581"/>
<feature type="domain" description="C2H2-type" evidence="14">
    <location>
        <begin position="960"/>
        <end position="987"/>
    </location>
</feature>
<keyword evidence="11" id="KW-0539">Nucleus</keyword>
<keyword evidence="15" id="KW-1185">Reference proteome</keyword>
<feature type="compositionally biased region" description="Low complexity" evidence="13">
    <location>
        <begin position="1454"/>
        <end position="1479"/>
    </location>
</feature>
<evidence type="ECO:0000256" key="12">
    <source>
        <dbReference type="PROSITE-ProRule" id="PRU00042"/>
    </source>
</evidence>
<feature type="region of interest" description="Disordered" evidence="13">
    <location>
        <begin position="487"/>
        <end position="525"/>
    </location>
</feature>
<evidence type="ECO:0000256" key="7">
    <source>
        <dbReference type="ARBA" id="ARBA00022833"/>
    </source>
</evidence>